<dbReference type="InterPro" id="IPR009010">
    <property type="entry name" value="Asp_de-COase-like_dom_sf"/>
</dbReference>
<keyword evidence="7" id="KW-0411">Iron-sulfur</keyword>
<reference evidence="9 10" key="1">
    <citation type="submission" date="2023-03" db="EMBL/GenBank/DDBJ databases">
        <title>Complete genome sequence of Tepidibacter sp. SWIR-1, isolated from a deep-sea hydrothermal vent.</title>
        <authorList>
            <person name="Li X."/>
        </authorList>
    </citation>
    <scope>NUCLEOTIDE SEQUENCE [LARGE SCALE GENOMIC DNA]</scope>
    <source>
        <strain evidence="9 10">SWIR-1</strain>
    </source>
</reference>
<dbReference type="InterPro" id="IPR006656">
    <property type="entry name" value="Mopterin_OxRdtase"/>
</dbReference>
<feature type="domain" description="4Fe-4S Mo/W bis-MGD-type" evidence="8">
    <location>
        <begin position="4"/>
        <end position="60"/>
    </location>
</feature>
<dbReference type="Proteomes" id="UP001222800">
    <property type="component" value="Chromosome"/>
</dbReference>
<evidence type="ECO:0000256" key="6">
    <source>
        <dbReference type="ARBA" id="ARBA00023004"/>
    </source>
</evidence>
<dbReference type="PROSITE" id="PS51669">
    <property type="entry name" value="4FE4S_MOW_BIS_MGD"/>
    <property type="match status" value="1"/>
</dbReference>
<dbReference type="Gene3D" id="2.20.25.90">
    <property type="entry name" value="ADC-like domains"/>
    <property type="match status" value="1"/>
</dbReference>
<protein>
    <submittedName>
        <fullName evidence="9">Molybdopterin-dependent oxidoreductase</fullName>
    </submittedName>
</protein>
<evidence type="ECO:0000256" key="5">
    <source>
        <dbReference type="ARBA" id="ARBA00023002"/>
    </source>
</evidence>
<dbReference type="Pfam" id="PF00384">
    <property type="entry name" value="Molybdopterin"/>
    <property type="match status" value="1"/>
</dbReference>
<evidence type="ECO:0000256" key="2">
    <source>
        <dbReference type="ARBA" id="ARBA00010312"/>
    </source>
</evidence>
<evidence type="ECO:0000256" key="1">
    <source>
        <dbReference type="ARBA" id="ARBA00001942"/>
    </source>
</evidence>
<dbReference type="RefSeq" id="WP_277732584.1">
    <property type="nucleotide sequence ID" value="NZ_CP120733.1"/>
</dbReference>
<dbReference type="EMBL" id="CP120733">
    <property type="protein sequence ID" value="WFD10617.1"/>
    <property type="molecule type" value="Genomic_DNA"/>
</dbReference>
<comment type="similarity">
    <text evidence="2">Belongs to the prokaryotic molybdopterin-containing oxidoreductase family.</text>
</comment>
<dbReference type="Pfam" id="PF01568">
    <property type="entry name" value="Molydop_binding"/>
    <property type="match status" value="1"/>
</dbReference>
<evidence type="ECO:0000313" key="10">
    <source>
        <dbReference type="Proteomes" id="UP001222800"/>
    </source>
</evidence>
<evidence type="ECO:0000259" key="8">
    <source>
        <dbReference type="PROSITE" id="PS51669"/>
    </source>
</evidence>
<name>A0ABY8EGL5_9FIRM</name>
<dbReference type="InterPro" id="IPR006963">
    <property type="entry name" value="Mopterin_OxRdtase_4Fe-4S_dom"/>
</dbReference>
<evidence type="ECO:0000256" key="7">
    <source>
        <dbReference type="ARBA" id="ARBA00023014"/>
    </source>
</evidence>
<organism evidence="9 10">
    <name type="scientific">Tepidibacter hydrothermalis</name>
    <dbReference type="NCBI Taxonomy" id="3036126"/>
    <lineage>
        <taxon>Bacteria</taxon>
        <taxon>Bacillati</taxon>
        <taxon>Bacillota</taxon>
        <taxon>Clostridia</taxon>
        <taxon>Peptostreptococcales</taxon>
        <taxon>Peptostreptococcaceae</taxon>
        <taxon>Tepidibacter</taxon>
    </lineage>
</organism>
<gene>
    <name evidence="9" type="ORF">P4S50_00665</name>
</gene>
<comment type="cofactor">
    <cofactor evidence="1">
        <name>Mo-bis(molybdopterin guanine dinucleotide)</name>
        <dbReference type="ChEBI" id="CHEBI:60539"/>
    </cofactor>
</comment>
<dbReference type="InterPro" id="IPR006655">
    <property type="entry name" value="Mopterin_OxRdtase_prok_CS"/>
</dbReference>
<keyword evidence="3" id="KW-0500">Molybdenum</keyword>
<proteinExistence type="inferred from homology"/>
<dbReference type="Gene3D" id="3.40.228.10">
    <property type="entry name" value="Dimethylsulfoxide Reductase, domain 2"/>
    <property type="match status" value="1"/>
</dbReference>
<dbReference type="PROSITE" id="PS00490">
    <property type="entry name" value="MOLYBDOPTERIN_PROK_2"/>
    <property type="match status" value="1"/>
</dbReference>
<keyword evidence="4" id="KW-0479">Metal-binding</keyword>
<dbReference type="SMART" id="SM00926">
    <property type="entry name" value="Molybdop_Fe4S4"/>
    <property type="match status" value="1"/>
</dbReference>
<dbReference type="PANTHER" id="PTHR43742">
    <property type="entry name" value="TRIMETHYLAMINE-N-OXIDE REDUCTASE"/>
    <property type="match status" value="1"/>
</dbReference>
<dbReference type="Pfam" id="PF04879">
    <property type="entry name" value="Molybdop_Fe4S4"/>
    <property type="match status" value="1"/>
</dbReference>
<keyword evidence="6" id="KW-0408">Iron</keyword>
<evidence type="ECO:0000256" key="4">
    <source>
        <dbReference type="ARBA" id="ARBA00022723"/>
    </source>
</evidence>
<dbReference type="PANTHER" id="PTHR43742:SF6">
    <property type="entry name" value="OXIDOREDUCTASE YYAE-RELATED"/>
    <property type="match status" value="1"/>
</dbReference>
<dbReference type="SUPFAM" id="SSF53706">
    <property type="entry name" value="Formate dehydrogenase/DMSO reductase, domains 1-3"/>
    <property type="match status" value="1"/>
</dbReference>
<dbReference type="Gene3D" id="2.40.40.20">
    <property type="match status" value="1"/>
</dbReference>
<dbReference type="Gene3D" id="3.40.50.740">
    <property type="match status" value="1"/>
</dbReference>
<keyword evidence="5" id="KW-0560">Oxidoreductase</keyword>
<dbReference type="InterPro" id="IPR006657">
    <property type="entry name" value="MoPterin_dinucl-bd_dom"/>
</dbReference>
<dbReference type="InterPro" id="IPR050612">
    <property type="entry name" value="Prok_Mopterin_Oxidored"/>
</dbReference>
<evidence type="ECO:0000313" key="9">
    <source>
        <dbReference type="EMBL" id="WFD10617.1"/>
    </source>
</evidence>
<evidence type="ECO:0000256" key="3">
    <source>
        <dbReference type="ARBA" id="ARBA00022505"/>
    </source>
</evidence>
<dbReference type="SUPFAM" id="SSF50692">
    <property type="entry name" value="ADC-like"/>
    <property type="match status" value="1"/>
</dbReference>
<sequence length="688" mass="77803">MAKREVHQTLCRMCDDHCGINVYVEDGKVVDIDGNKDHVWNKGRLCIKGRAGVDLNNAPDRIRKPLKKTENGWEEISLEQALDEIAAKTKEIQSKYGKRTMSVWKGEAIGFAQQEENYRRFIHAIGSPNYFSNDSECFVGRWIGYSLVYGRWGSQPEFINSKCIVTWGANPPHAHPNMTQQINHARDNGAKLIVIDSRLSAIGRQADIFVQVKPGTDGALAWGVMRELIENNWYDKEFVEKFTLGFDKVKEYASKFTPEYVAKETGIEASLVKEVAKAMWDNAPAVINYVGNGLEHHENGINNIRAVAYFDGLLGSVDAKGGNFLPSGFPLKELTLYHDVPLIEEQPIGRDRFPVLYDFRQECHTMVAMDTILSEDPYPLKGMIIAGANPVMTNPNANKVTEALKSLELLVVRELFMSETAELADYILPAASYLERSELHGHGGFQVIGLTKKVVEPEEGIQDEYQFLHDLAHRLGAGDYFPWENEYELNKWLVSDSGVKLEEIEAHPEGYNYAEKTYHKHEQKVADGEKAFNTPSGKLEFASEYLKNLGYQEIAEYIPPTYVTDKSEEYPYVLITGARKVMYYHGRNRNFARLKSAMPTPEIELHPVDAKKLDVVDDDIVKVTSTIGSIEIPVKVMHKKEIGEGVVQITHGWKESNVNILTHDDRFDPIDGFPLMKSVEVKIEKVNK</sequence>
<keyword evidence="10" id="KW-1185">Reference proteome</keyword>
<accession>A0ABY8EGL5</accession>